<dbReference type="EMBL" id="JAXCLA010000001">
    <property type="protein sequence ID" value="MDY0743449.1"/>
    <property type="molecule type" value="Genomic_DNA"/>
</dbReference>
<comment type="caution">
    <text evidence="1">The sequence shown here is derived from an EMBL/GenBank/DDBJ whole genome shotgun (WGS) entry which is preliminary data.</text>
</comment>
<evidence type="ECO:0000313" key="1">
    <source>
        <dbReference type="EMBL" id="MDY0743449.1"/>
    </source>
</evidence>
<name>A0ABU5DB23_9BURK</name>
<evidence type="ECO:0000313" key="2">
    <source>
        <dbReference type="Proteomes" id="UP001285263"/>
    </source>
</evidence>
<sequence length="74" mass="8464">MFSEARRRKMLRDRWIDSRGQKTFGLDSNDRRIEVPRDRVHVVAIEGSEEPSQDFDMGIHGGVVRSAMRSTGCA</sequence>
<dbReference type="Proteomes" id="UP001285263">
    <property type="component" value="Unassembled WGS sequence"/>
</dbReference>
<accession>A0ABU5DB23</accession>
<dbReference type="RefSeq" id="WP_320421338.1">
    <property type="nucleotide sequence ID" value="NZ_JAXCLA010000001.1"/>
</dbReference>
<gene>
    <name evidence="1" type="ORF">SNE35_02990</name>
</gene>
<protein>
    <submittedName>
        <fullName evidence="1">Uncharacterized protein</fullName>
    </submittedName>
</protein>
<proteinExistence type="predicted"/>
<reference evidence="1 2" key="1">
    <citation type="submission" date="2023-11" db="EMBL/GenBank/DDBJ databases">
        <title>Paucibacter sp. nov., isolated from fresh soil in Korea.</title>
        <authorList>
            <person name="Le N.T.T."/>
        </authorList>
    </citation>
    <scope>NUCLEOTIDE SEQUENCE [LARGE SCALE GENOMIC DNA]</scope>
    <source>
        <strain evidence="1 2">R3-3</strain>
    </source>
</reference>
<organism evidence="1 2">
    <name type="scientific">Roseateles agri</name>
    <dbReference type="NCBI Taxonomy" id="3098619"/>
    <lineage>
        <taxon>Bacteria</taxon>
        <taxon>Pseudomonadati</taxon>
        <taxon>Pseudomonadota</taxon>
        <taxon>Betaproteobacteria</taxon>
        <taxon>Burkholderiales</taxon>
        <taxon>Sphaerotilaceae</taxon>
        <taxon>Roseateles</taxon>
    </lineage>
</organism>
<keyword evidence="2" id="KW-1185">Reference proteome</keyword>